<dbReference type="Proteomes" id="UP001595974">
    <property type="component" value="Unassembled WGS sequence"/>
</dbReference>
<reference evidence="3" key="1">
    <citation type="journal article" date="2019" name="Int. J. Syst. Evol. Microbiol.">
        <title>The Global Catalogue of Microorganisms (GCM) 10K type strain sequencing project: providing services to taxonomists for standard genome sequencing and annotation.</title>
        <authorList>
            <consortium name="The Broad Institute Genomics Platform"/>
            <consortium name="The Broad Institute Genome Sequencing Center for Infectious Disease"/>
            <person name="Wu L."/>
            <person name="Ma J."/>
        </authorList>
    </citation>
    <scope>NUCLEOTIDE SEQUENCE [LARGE SCALE GENOMIC DNA]</scope>
    <source>
        <strain evidence="3">SHR3</strain>
    </source>
</reference>
<evidence type="ECO:0000313" key="2">
    <source>
        <dbReference type="EMBL" id="MFC5770170.1"/>
    </source>
</evidence>
<keyword evidence="3" id="KW-1185">Reference proteome</keyword>
<evidence type="ECO:0000256" key="1">
    <source>
        <dbReference type="SAM" id="Phobius"/>
    </source>
</evidence>
<protein>
    <submittedName>
        <fullName evidence="2">Poly-beta-1,6-N-acetyl-D-glucosamine biosynthesis protein PgaD</fullName>
    </submittedName>
</protein>
<feature type="transmembrane region" description="Helical" evidence="1">
    <location>
        <begin position="37"/>
        <end position="58"/>
    </location>
</feature>
<sequence>MEKPRSRHTAGKHPLIIDRPDLQTWPQRAVSKTLTTLFWLIWLGLWLPLATLLGWAMFGWQFKVHMFDLGGLERFVDLLAVYAAVIAAMSGSLMAWARYNYLRFRGKDRRRSVGSVPLHALAARAGQSTETVQDWHAMRIMVAHHDANGHIVRVADKTAADRETHHLPPHQAVAAAALSA</sequence>
<accession>A0ABW1ASM7</accession>
<organism evidence="2 3">
    <name type="scientific">Thauera sinica</name>
    <dbReference type="NCBI Taxonomy" id="2665146"/>
    <lineage>
        <taxon>Bacteria</taxon>
        <taxon>Pseudomonadati</taxon>
        <taxon>Pseudomonadota</taxon>
        <taxon>Betaproteobacteria</taxon>
        <taxon>Rhodocyclales</taxon>
        <taxon>Zoogloeaceae</taxon>
        <taxon>Thauera</taxon>
    </lineage>
</organism>
<name>A0ABW1ASM7_9RHOO</name>
<keyword evidence="1" id="KW-0472">Membrane</keyword>
<dbReference type="EMBL" id="JBHSOG010000049">
    <property type="protein sequence ID" value="MFC5770170.1"/>
    <property type="molecule type" value="Genomic_DNA"/>
</dbReference>
<evidence type="ECO:0000313" key="3">
    <source>
        <dbReference type="Proteomes" id="UP001595974"/>
    </source>
</evidence>
<keyword evidence="1" id="KW-1133">Transmembrane helix</keyword>
<feature type="transmembrane region" description="Helical" evidence="1">
    <location>
        <begin position="78"/>
        <end position="101"/>
    </location>
</feature>
<proteinExistence type="predicted"/>
<gene>
    <name evidence="2" type="primary">pgaD</name>
    <name evidence="2" type="ORF">ACFPTN_12380</name>
</gene>
<comment type="caution">
    <text evidence="2">The sequence shown here is derived from an EMBL/GenBank/DDBJ whole genome shotgun (WGS) entry which is preliminary data.</text>
</comment>
<dbReference type="NCBIfam" id="TIGR03940">
    <property type="entry name" value="PGA_PgaD"/>
    <property type="match status" value="1"/>
</dbReference>
<dbReference type="RefSeq" id="WP_096450235.1">
    <property type="nucleotide sequence ID" value="NZ_JBHSOG010000049.1"/>
</dbReference>
<keyword evidence="1" id="KW-0812">Transmembrane</keyword>
<dbReference type="Pfam" id="PF13994">
    <property type="entry name" value="PgaD"/>
    <property type="match status" value="1"/>
</dbReference>
<dbReference type="InterPro" id="IPR023829">
    <property type="entry name" value="PGA_PgaD"/>
</dbReference>